<keyword evidence="6" id="KW-0249">Electron transport</keyword>
<keyword evidence="5" id="KW-0479">Metal-binding</keyword>
<evidence type="ECO:0000259" key="12">
    <source>
        <dbReference type="Pfam" id="PF06397"/>
    </source>
</evidence>
<dbReference type="SUPFAM" id="SSF57802">
    <property type="entry name" value="Rubredoxin-like"/>
    <property type="match status" value="1"/>
</dbReference>
<dbReference type="EMBL" id="JAGFNY010000010">
    <property type="protein sequence ID" value="MBW7570123.1"/>
    <property type="molecule type" value="Genomic_DNA"/>
</dbReference>
<sequence length="127" mass="13901">MSVKFYKCNHCGNIVAMVKDSGVNVVCCGEKMQELIPGAVDAAFEKHVPVVEVNADTITVKVGSAPHPMTPEHYIEFIAIETMQGVQIKYLDSDFEAAEYKFGLADGDHAVCSYAYCNLHGLWSAKI</sequence>
<evidence type="ECO:0000256" key="1">
    <source>
        <dbReference type="ARBA" id="ARBA00005941"/>
    </source>
</evidence>
<evidence type="ECO:0000256" key="2">
    <source>
        <dbReference type="ARBA" id="ARBA00012679"/>
    </source>
</evidence>
<dbReference type="PANTHER" id="PTHR36541:SF1">
    <property type="entry name" value="SUPEROXIDE REDUCTASE-RELATED"/>
    <property type="match status" value="1"/>
</dbReference>
<dbReference type="InterPro" id="IPR038094">
    <property type="entry name" value="Desulfoferrodoxin_N_sf"/>
</dbReference>
<evidence type="ECO:0000313" key="14">
    <source>
        <dbReference type="Proteomes" id="UP000731465"/>
    </source>
</evidence>
<evidence type="ECO:0000313" key="13">
    <source>
        <dbReference type="EMBL" id="MBW7570123.1"/>
    </source>
</evidence>
<comment type="caution">
    <text evidence="13">The sequence shown here is derived from an EMBL/GenBank/DDBJ whole genome shotgun (WGS) entry which is preliminary data.</text>
</comment>
<dbReference type="SUPFAM" id="SSF49367">
    <property type="entry name" value="Superoxide reductase-like"/>
    <property type="match status" value="1"/>
</dbReference>
<accession>A0ABS7DFS0</accession>
<dbReference type="Pfam" id="PF06397">
    <property type="entry name" value="Desulfoferrod_N"/>
    <property type="match status" value="1"/>
</dbReference>
<reference evidence="13 14" key="1">
    <citation type="submission" date="2021-03" db="EMBL/GenBank/DDBJ databases">
        <title>Succinivibrio sp. nov. isolated from feces of cow.</title>
        <authorList>
            <person name="Choi J.-Y."/>
        </authorList>
    </citation>
    <scope>NUCLEOTIDE SEQUENCE [LARGE SCALE GENOMIC DNA]</scope>
    <source>
        <strain evidence="13 14">AGMB01872</strain>
    </source>
</reference>
<dbReference type="EC" id="1.15.1.2" evidence="2"/>
<evidence type="ECO:0000256" key="10">
    <source>
        <dbReference type="ARBA" id="ARBA00047448"/>
    </source>
</evidence>
<dbReference type="InterPro" id="IPR004462">
    <property type="entry name" value="Desulfoferrodoxin_N"/>
</dbReference>
<organism evidence="13 14">
    <name type="scientific">Succinivibrio faecicola</name>
    <dbReference type="NCBI Taxonomy" id="2820300"/>
    <lineage>
        <taxon>Bacteria</taxon>
        <taxon>Pseudomonadati</taxon>
        <taxon>Pseudomonadota</taxon>
        <taxon>Gammaproteobacteria</taxon>
        <taxon>Aeromonadales</taxon>
        <taxon>Succinivibrionaceae</taxon>
        <taxon>Succinivibrio</taxon>
    </lineage>
</organism>
<gene>
    <name evidence="13" type="ORF">J5V48_04360</name>
</gene>
<comment type="similarity">
    <text evidence="1">Belongs to the desulfoferrodoxin family.</text>
</comment>
<evidence type="ECO:0000256" key="6">
    <source>
        <dbReference type="ARBA" id="ARBA00022982"/>
    </source>
</evidence>
<comment type="catalytic activity">
    <reaction evidence="10">
        <text>reduced [rubredoxin] + superoxide + 2 H(+) = oxidized [rubredoxin] + H2O2</text>
        <dbReference type="Rhea" id="RHEA:21324"/>
        <dbReference type="Rhea" id="RHEA-COMP:10302"/>
        <dbReference type="Rhea" id="RHEA-COMP:10303"/>
        <dbReference type="ChEBI" id="CHEBI:15378"/>
        <dbReference type="ChEBI" id="CHEBI:16240"/>
        <dbReference type="ChEBI" id="CHEBI:18421"/>
        <dbReference type="ChEBI" id="CHEBI:29033"/>
        <dbReference type="ChEBI" id="CHEBI:29034"/>
        <dbReference type="EC" id="1.15.1.2"/>
    </reaction>
</comment>
<dbReference type="InterPro" id="IPR051233">
    <property type="entry name" value="Desulfoferrodoxin_SOR"/>
</dbReference>
<keyword evidence="7" id="KW-0408">Iron</keyword>
<dbReference type="PANTHER" id="PTHR36541">
    <property type="entry name" value="SUPEROXIDE REDUCTASE-RELATED"/>
    <property type="match status" value="1"/>
</dbReference>
<evidence type="ECO:0000256" key="3">
    <source>
        <dbReference type="ARBA" id="ARBA00014839"/>
    </source>
</evidence>
<keyword evidence="14" id="KW-1185">Reference proteome</keyword>
<evidence type="ECO:0000256" key="7">
    <source>
        <dbReference type="ARBA" id="ARBA00023004"/>
    </source>
</evidence>
<dbReference type="Gene3D" id="2.20.28.100">
    <property type="entry name" value="Desulphoferrodoxin, N-terminal domain"/>
    <property type="match status" value="1"/>
</dbReference>
<dbReference type="InterPro" id="IPR002742">
    <property type="entry name" value="Desulfoferrodoxin_Fe-bd_dom"/>
</dbReference>
<keyword evidence="4" id="KW-0813">Transport</keyword>
<dbReference type="InterPro" id="IPR036073">
    <property type="entry name" value="Desulfoferrodoxin_Fe-bd_dom_sf"/>
</dbReference>
<name>A0ABS7DFS0_9GAMM</name>
<evidence type="ECO:0000256" key="5">
    <source>
        <dbReference type="ARBA" id="ARBA00022723"/>
    </source>
</evidence>
<protein>
    <recommendedName>
        <fullName evidence="3">Desulfoferrodoxin</fullName>
        <ecNumber evidence="2">1.15.1.2</ecNumber>
    </recommendedName>
    <alternativeName>
        <fullName evidence="9">Superoxide reductase</fullName>
    </alternativeName>
</protein>
<feature type="domain" description="Desulfoferrodoxin N-terminal" evidence="12">
    <location>
        <begin position="5"/>
        <end position="33"/>
    </location>
</feature>
<dbReference type="Pfam" id="PF01880">
    <property type="entry name" value="Desulfoferrodox"/>
    <property type="match status" value="1"/>
</dbReference>
<dbReference type="RefSeq" id="WP_219937342.1">
    <property type="nucleotide sequence ID" value="NZ_JAGFNY010000010.1"/>
</dbReference>
<evidence type="ECO:0000259" key="11">
    <source>
        <dbReference type="Pfam" id="PF01880"/>
    </source>
</evidence>
<evidence type="ECO:0000256" key="4">
    <source>
        <dbReference type="ARBA" id="ARBA00022448"/>
    </source>
</evidence>
<dbReference type="Gene3D" id="2.60.40.730">
    <property type="entry name" value="SOR catalytic domain"/>
    <property type="match status" value="1"/>
</dbReference>
<proteinExistence type="inferred from homology"/>
<evidence type="ECO:0000256" key="8">
    <source>
        <dbReference type="ARBA" id="ARBA00024690"/>
    </source>
</evidence>
<comment type="function">
    <text evidence="8">Catalyzes the one-electron reduction of superoxide anion radical to hydrogen peroxide at a nonheme ferrous iron center. Plays a fundamental role in case of oxidative stress via its superoxide detoxification activity.</text>
</comment>
<evidence type="ECO:0000256" key="9">
    <source>
        <dbReference type="ARBA" id="ARBA00031398"/>
    </source>
</evidence>
<feature type="domain" description="Desulfoferrodoxin ferrous iron-binding" evidence="11">
    <location>
        <begin position="41"/>
        <end position="125"/>
    </location>
</feature>
<dbReference type="Proteomes" id="UP000731465">
    <property type="component" value="Unassembled WGS sequence"/>
</dbReference>